<proteinExistence type="predicted"/>
<evidence type="ECO:0000313" key="3">
    <source>
        <dbReference type="Proteomes" id="UP000183529"/>
    </source>
</evidence>
<comment type="caution">
    <text evidence="2">The sequence shown here is derived from an EMBL/GenBank/DDBJ whole genome shotgun (WGS) entry which is preliminary data.</text>
</comment>
<gene>
    <name evidence="2" type="ORF">SAMN05216550_12275</name>
</gene>
<dbReference type="Proteomes" id="UP000183529">
    <property type="component" value="Unassembled WGS sequence"/>
</dbReference>
<dbReference type="AlphaFoldDB" id="A0AAQ1GMQ3"/>
<feature type="region of interest" description="Disordered" evidence="1">
    <location>
        <begin position="28"/>
        <end position="51"/>
    </location>
</feature>
<dbReference type="EMBL" id="FNZM01000022">
    <property type="protein sequence ID" value="SEK12624.1"/>
    <property type="molecule type" value="Genomic_DNA"/>
</dbReference>
<sequence>MDVSAMQSDPWAHTLSVLSRLACAPGEAPRAARTRKTASPRLAAASRPQGALGARSSAAVRIVERPTPMTASIIWMDPTACRYGEQIWRCTKARRNGVCVLSGESIRRGDEIYRPFGRRPAPANAESMMLATRVRLAPINELLAAVAI</sequence>
<name>A0AAQ1GMQ3_9BURK</name>
<organism evidence="2 3">
    <name type="scientific">Paraburkholderia tropica</name>
    <dbReference type="NCBI Taxonomy" id="92647"/>
    <lineage>
        <taxon>Bacteria</taxon>
        <taxon>Pseudomonadati</taxon>
        <taxon>Pseudomonadota</taxon>
        <taxon>Betaproteobacteria</taxon>
        <taxon>Burkholderiales</taxon>
        <taxon>Burkholderiaceae</taxon>
        <taxon>Paraburkholderia</taxon>
    </lineage>
</organism>
<evidence type="ECO:0000313" key="2">
    <source>
        <dbReference type="EMBL" id="SEK12624.1"/>
    </source>
</evidence>
<dbReference type="InterPro" id="IPR021769">
    <property type="entry name" value="DUF3331"/>
</dbReference>
<reference evidence="2 3" key="1">
    <citation type="submission" date="2016-10" db="EMBL/GenBank/DDBJ databases">
        <authorList>
            <person name="Varghese N."/>
            <person name="Submissions S."/>
        </authorList>
    </citation>
    <scope>NUCLEOTIDE SEQUENCE [LARGE SCALE GENOMIC DNA]</scope>
    <source>
        <strain evidence="2 3">LMG 22274</strain>
    </source>
</reference>
<evidence type="ECO:0008006" key="4">
    <source>
        <dbReference type="Google" id="ProtNLM"/>
    </source>
</evidence>
<evidence type="ECO:0000256" key="1">
    <source>
        <dbReference type="SAM" id="MobiDB-lite"/>
    </source>
</evidence>
<dbReference type="GeneID" id="61306372"/>
<accession>A0AAQ1GMQ3</accession>
<protein>
    <recommendedName>
        <fullName evidence="4">DUF3331 domain-containing protein</fullName>
    </recommendedName>
</protein>
<dbReference type="RefSeq" id="WP_074986933.1">
    <property type="nucleotide sequence ID" value="NZ_CADFGN010000001.1"/>
</dbReference>
<dbReference type="Pfam" id="PF11811">
    <property type="entry name" value="DUF3331"/>
    <property type="match status" value="1"/>
</dbReference>